<dbReference type="OrthoDB" id="264603at2759"/>
<dbReference type="Pfam" id="PF00635">
    <property type="entry name" value="Motile_Sperm"/>
    <property type="match status" value="2"/>
</dbReference>
<dbReference type="GO" id="GO:0005886">
    <property type="term" value="C:plasma membrane"/>
    <property type="evidence" value="ECO:0007669"/>
    <property type="project" value="TreeGrafter"/>
</dbReference>
<comment type="subcellular location">
    <subcellularLocation>
        <location evidence="1">Membrane</location>
        <topology evidence="1">Single-pass type IV membrane protein</topology>
    </subcellularLocation>
</comment>
<comment type="similarity">
    <text evidence="2">Belongs to the VAMP-associated protein (VAP) (TC 9.B.17) family.</text>
</comment>
<evidence type="ECO:0000256" key="1">
    <source>
        <dbReference type="ARBA" id="ARBA00004211"/>
    </source>
</evidence>
<accession>A0A8E0VHK2</accession>
<evidence type="ECO:0000259" key="7">
    <source>
        <dbReference type="PROSITE" id="PS50202"/>
    </source>
</evidence>
<keyword evidence="4 6" id="KW-1133">Transmembrane helix</keyword>
<sequence length="254" mass="27320">MSSTKQQLLLIEPMSELYFEGPFNNVVSSTITLTNPLGSPVCFKVKTTVPKRYCVRPSSGVLEPDEVREVAVMLQPFNYDPTEKTKHKFMIQSMVLPEGVENLENVWKEADPSKVMDSKLICILRLPGELVVQPSHELPFEGPFTQAVCSNVTLKNPSSSNICFKLHASSERLSASPTTGIIGPNEKVSVAGSLLPEADIRLRRSALSGTCLTSAEGGGAAIGRTGVIGAIASVPPILYLILALLIGLVLGKLM</sequence>
<reference evidence="8" key="1">
    <citation type="submission" date="2019-05" db="EMBL/GenBank/DDBJ databases">
        <title>Annotation for the trematode Fasciolopsis buski.</title>
        <authorList>
            <person name="Choi Y.-J."/>
        </authorList>
    </citation>
    <scope>NUCLEOTIDE SEQUENCE</scope>
    <source>
        <strain evidence="8">HT</strain>
        <tissue evidence="8">Whole worm</tissue>
    </source>
</reference>
<dbReference type="InterPro" id="IPR008962">
    <property type="entry name" value="PapD-like_sf"/>
</dbReference>
<dbReference type="AlphaFoldDB" id="A0A8E0VHK2"/>
<dbReference type="EMBL" id="LUCM01008391">
    <property type="protein sequence ID" value="KAA0188499.1"/>
    <property type="molecule type" value="Genomic_DNA"/>
</dbReference>
<evidence type="ECO:0000313" key="8">
    <source>
        <dbReference type="EMBL" id="KAA0188499.1"/>
    </source>
</evidence>
<evidence type="ECO:0000256" key="3">
    <source>
        <dbReference type="ARBA" id="ARBA00022692"/>
    </source>
</evidence>
<gene>
    <name evidence="8" type="ORF">FBUS_02133</name>
</gene>
<dbReference type="SUPFAM" id="SSF49354">
    <property type="entry name" value="PapD-like"/>
    <property type="match status" value="2"/>
</dbReference>
<comment type="caution">
    <text evidence="8">The sequence shown here is derived from an EMBL/GenBank/DDBJ whole genome shotgun (WGS) entry which is preliminary data.</text>
</comment>
<dbReference type="PANTHER" id="PTHR10809:SF6">
    <property type="entry name" value="AT11025P-RELATED"/>
    <property type="match status" value="1"/>
</dbReference>
<feature type="transmembrane region" description="Helical" evidence="6">
    <location>
        <begin position="227"/>
        <end position="250"/>
    </location>
</feature>
<keyword evidence="9" id="KW-1185">Reference proteome</keyword>
<dbReference type="GO" id="GO:0061817">
    <property type="term" value="P:endoplasmic reticulum-plasma membrane tethering"/>
    <property type="evidence" value="ECO:0007669"/>
    <property type="project" value="TreeGrafter"/>
</dbReference>
<dbReference type="PANTHER" id="PTHR10809">
    <property type="entry name" value="VESICLE-ASSOCIATED MEMBRANE PROTEIN-ASSOCIATED PROTEIN"/>
    <property type="match status" value="1"/>
</dbReference>
<keyword evidence="5 6" id="KW-0472">Membrane</keyword>
<dbReference type="InterPro" id="IPR000535">
    <property type="entry name" value="MSP_dom"/>
</dbReference>
<evidence type="ECO:0000313" key="9">
    <source>
        <dbReference type="Proteomes" id="UP000728185"/>
    </source>
</evidence>
<dbReference type="InterPro" id="IPR016763">
    <property type="entry name" value="VAP"/>
</dbReference>
<dbReference type="Proteomes" id="UP000728185">
    <property type="component" value="Unassembled WGS sequence"/>
</dbReference>
<name>A0A8E0VHK2_9TREM</name>
<feature type="domain" description="MSP" evidence="7">
    <location>
        <begin position="129"/>
        <end position="254"/>
    </location>
</feature>
<dbReference type="GO" id="GO:0005789">
    <property type="term" value="C:endoplasmic reticulum membrane"/>
    <property type="evidence" value="ECO:0007669"/>
    <property type="project" value="InterPro"/>
</dbReference>
<dbReference type="InterPro" id="IPR013783">
    <property type="entry name" value="Ig-like_fold"/>
</dbReference>
<dbReference type="PROSITE" id="PS50202">
    <property type="entry name" value="MSP"/>
    <property type="match status" value="2"/>
</dbReference>
<organism evidence="8 9">
    <name type="scientific">Fasciolopsis buskii</name>
    <dbReference type="NCBI Taxonomy" id="27845"/>
    <lineage>
        <taxon>Eukaryota</taxon>
        <taxon>Metazoa</taxon>
        <taxon>Spiralia</taxon>
        <taxon>Lophotrochozoa</taxon>
        <taxon>Platyhelminthes</taxon>
        <taxon>Trematoda</taxon>
        <taxon>Digenea</taxon>
        <taxon>Plagiorchiida</taxon>
        <taxon>Echinostomata</taxon>
        <taxon>Echinostomatoidea</taxon>
        <taxon>Fasciolidae</taxon>
        <taxon>Fasciolopsis</taxon>
    </lineage>
</organism>
<dbReference type="Gene3D" id="2.60.40.10">
    <property type="entry name" value="Immunoglobulins"/>
    <property type="match status" value="2"/>
</dbReference>
<evidence type="ECO:0000256" key="4">
    <source>
        <dbReference type="ARBA" id="ARBA00022989"/>
    </source>
</evidence>
<evidence type="ECO:0000256" key="2">
    <source>
        <dbReference type="ARBA" id="ARBA00008932"/>
    </source>
</evidence>
<feature type="domain" description="MSP" evidence="7">
    <location>
        <begin position="8"/>
        <end position="125"/>
    </location>
</feature>
<proteinExistence type="inferred from homology"/>
<evidence type="ECO:0000256" key="6">
    <source>
        <dbReference type="SAM" id="Phobius"/>
    </source>
</evidence>
<keyword evidence="3 6" id="KW-0812">Transmembrane</keyword>
<protein>
    <submittedName>
        <fullName evidence="8">Vesicle-associated membrane protein-associated protein B</fullName>
    </submittedName>
</protein>
<dbReference type="GO" id="GO:0090158">
    <property type="term" value="P:endoplasmic reticulum membrane organization"/>
    <property type="evidence" value="ECO:0007669"/>
    <property type="project" value="TreeGrafter"/>
</dbReference>
<evidence type="ECO:0000256" key="5">
    <source>
        <dbReference type="ARBA" id="ARBA00023136"/>
    </source>
</evidence>
<dbReference type="GO" id="GO:0033149">
    <property type="term" value="F:FFAT motif binding"/>
    <property type="evidence" value="ECO:0007669"/>
    <property type="project" value="TreeGrafter"/>
</dbReference>